<proteinExistence type="predicted"/>
<protein>
    <recommendedName>
        <fullName evidence="4">Pentatricopeptide repeat domain-containing protein</fullName>
    </recommendedName>
</protein>
<evidence type="ECO:0000313" key="2">
    <source>
        <dbReference type="EMBL" id="KAK0741014.1"/>
    </source>
</evidence>
<accession>A0AA40JZX8</accession>
<name>A0AA40JZX8_9PEZI</name>
<gene>
    <name evidence="2" type="ORF">B0T18DRAFT_393718</name>
</gene>
<keyword evidence="3" id="KW-1185">Reference proteome</keyword>
<dbReference type="PROSITE" id="PS51257">
    <property type="entry name" value="PROKAR_LIPOPROTEIN"/>
    <property type="match status" value="1"/>
</dbReference>
<organism evidence="2 3">
    <name type="scientific">Schizothecium vesticola</name>
    <dbReference type="NCBI Taxonomy" id="314040"/>
    <lineage>
        <taxon>Eukaryota</taxon>
        <taxon>Fungi</taxon>
        <taxon>Dikarya</taxon>
        <taxon>Ascomycota</taxon>
        <taxon>Pezizomycotina</taxon>
        <taxon>Sordariomycetes</taxon>
        <taxon>Sordariomycetidae</taxon>
        <taxon>Sordariales</taxon>
        <taxon>Schizotheciaceae</taxon>
        <taxon>Schizothecium</taxon>
    </lineage>
</organism>
<evidence type="ECO:0008006" key="4">
    <source>
        <dbReference type="Google" id="ProtNLM"/>
    </source>
</evidence>
<feature type="region of interest" description="Disordered" evidence="1">
    <location>
        <begin position="41"/>
        <end position="64"/>
    </location>
</feature>
<feature type="region of interest" description="Disordered" evidence="1">
    <location>
        <begin position="814"/>
        <end position="843"/>
    </location>
</feature>
<dbReference type="AlphaFoldDB" id="A0AA40JZX8"/>
<dbReference type="EMBL" id="JAUKUD010000006">
    <property type="protein sequence ID" value="KAK0741014.1"/>
    <property type="molecule type" value="Genomic_DNA"/>
</dbReference>
<evidence type="ECO:0000256" key="1">
    <source>
        <dbReference type="SAM" id="MobiDB-lite"/>
    </source>
</evidence>
<comment type="caution">
    <text evidence="2">The sequence shown here is derived from an EMBL/GenBank/DDBJ whole genome shotgun (WGS) entry which is preliminary data.</text>
</comment>
<evidence type="ECO:0000313" key="3">
    <source>
        <dbReference type="Proteomes" id="UP001172155"/>
    </source>
</evidence>
<reference evidence="2" key="1">
    <citation type="submission" date="2023-06" db="EMBL/GenBank/DDBJ databases">
        <title>Genome-scale phylogeny and comparative genomics of the fungal order Sordariales.</title>
        <authorList>
            <consortium name="Lawrence Berkeley National Laboratory"/>
            <person name="Hensen N."/>
            <person name="Bonometti L."/>
            <person name="Westerberg I."/>
            <person name="Brannstrom I.O."/>
            <person name="Guillou S."/>
            <person name="Cros-Aarteil S."/>
            <person name="Calhoun S."/>
            <person name="Haridas S."/>
            <person name="Kuo A."/>
            <person name="Mondo S."/>
            <person name="Pangilinan J."/>
            <person name="Riley R."/>
            <person name="LaButti K."/>
            <person name="Andreopoulos B."/>
            <person name="Lipzen A."/>
            <person name="Chen C."/>
            <person name="Yanf M."/>
            <person name="Daum C."/>
            <person name="Ng V."/>
            <person name="Clum A."/>
            <person name="Steindorff A."/>
            <person name="Ohm R."/>
            <person name="Martin F."/>
            <person name="Silar P."/>
            <person name="Natvig D."/>
            <person name="Lalanne C."/>
            <person name="Gautier V."/>
            <person name="Ament-velasquez S.L."/>
            <person name="Kruys A."/>
            <person name="Hutchinson M.I."/>
            <person name="Powell A.J."/>
            <person name="Barry K."/>
            <person name="Miller A.N."/>
            <person name="Grigoriev I.V."/>
            <person name="Debuchy R."/>
            <person name="Gladieux P."/>
            <person name="Thoren M.H."/>
            <person name="Johannesson H."/>
        </authorList>
    </citation>
    <scope>NUCLEOTIDE SEQUENCE</scope>
    <source>
        <strain evidence="2">SMH3187-1</strain>
    </source>
</reference>
<feature type="compositionally biased region" description="Pro residues" evidence="1">
    <location>
        <begin position="49"/>
        <end position="59"/>
    </location>
</feature>
<dbReference type="Proteomes" id="UP001172155">
    <property type="component" value="Unassembled WGS sequence"/>
</dbReference>
<sequence length="843" mass="94028">MGRWWPPIMAYLGTDHHRIISINSFPSLQLSVSSCRRQRLPTTISDSPTPTPAPASPPSPRDRHAATMQGVLSMAARPRGCHWHTCSQTATTVSRLTTRRHPTRRKMSGSDVFTACYTGIMASAAVVDAARKDDRRRELDHKIETTRDKLAVLMEHTTAPDLAHVVDESASRADHPLKPEAAVYVLREFCKMQSSELVPQRRKIRKRQAIMQEFSPALYLTLKTRSCDRTAGLDQCEELMAQEPYAEEREDYHTSLPPSTVPMIDSLVDTLLQLAYEPTVINGAEWTPSLMSPDSAWNAIKMLRSEGYPRYNPATLDPEATVRARARLDEVNMRIMADWMLPLRDKLVGKICFNLLVSTVPPGIENYDTLLLGFTRLGEHKLAQAVAESFLGNEHFKPSQATLLCLLQHYRLSRDLVGFHGLIRRFLGHDARGIGLEQKHIEQVNADPRLRAWAEHADVALVGVYLVERPRLDPPHWDAILEGFLDFGLVREAANVFTACLGRQWALEMRSFDQLLHACIVAVDTIAAQTLVHGFLHHLGSTVHAVLSPDALDVRIVKKIRTLLSVALGVKHMETDAIHPPNPAPRPPVRRAPLATAAWLRELTYMIGKLEHDFSRVAAFVRGDVDESVEDPISEALSRMERIEVWQGRLVGRGQRNGWMRRLAQIMWLDQMVRCSQKGIKRTEENVLSLLVKTLPRWLDGAKKPATVAGFAKLWGHARAPGRRARRVASLVERSRKLDDRLRMALLEALPALEEAADESGEGRDAAETLPLGDVLLMASEYLWSLTPSGRDSTSPQRPSKMATLAKPLCDALGLTTSSTTPSTPPNTTPNATLDLKLPAPDG</sequence>